<proteinExistence type="predicted"/>
<dbReference type="AlphaFoldDB" id="A0A382RJJ7"/>
<dbReference type="EMBL" id="UINC01121541">
    <property type="protein sequence ID" value="SVC96781.1"/>
    <property type="molecule type" value="Genomic_DNA"/>
</dbReference>
<organism evidence="1">
    <name type="scientific">marine metagenome</name>
    <dbReference type="NCBI Taxonomy" id="408172"/>
    <lineage>
        <taxon>unclassified sequences</taxon>
        <taxon>metagenomes</taxon>
        <taxon>ecological metagenomes</taxon>
    </lineage>
</organism>
<reference evidence="1" key="1">
    <citation type="submission" date="2018-05" db="EMBL/GenBank/DDBJ databases">
        <authorList>
            <person name="Lanie J.A."/>
            <person name="Ng W.-L."/>
            <person name="Kazmierczak K.M."/>
            <person name="Andrzejewski T.M."/>
            <person name="Davidsen T.M."/>
            <person name="Wayne K.J."/>
            <person name="Tettelin H."/>
            <person name="Glass J.I."/>
            <person name="Rusch D."/>
            <person name="Podicherti R."/>
            <person name="Tsui H.-C.T."/>
            <person name="Winkler M.E."/>
        </authorList>
    </citation>
    <scope>NUCLEOTIDE SEQUENCE</scope>
</reference>
<evidence type="ECO:0000313" key="1">
    <source>
        <dbReference type="EMBL" id="SVC96781.1"/>
    </source>
</evidence>
<protein>
    <submittedName>
        <fullName evidence="1">Uncharacterized protein</fullName>
    </submittedName>
</protein>
<gene>
    <name evidence="1" type="ORF">METZ01_LOCUS349635</name>
</gene>
<accession>A0A382RJJ7</accession>
<sequence length="69" mass="7735">MTTLSTTEAINAYRICALRSALKLEILGMKKRGQSAYSIIKQEFGFKGNKQKVLEQLQSKIDEVKGNSK</sequence>
<name>A0A382RJJ7_9ZZZZ</name>